<proteinExistence type="predicted"/>
<gene>
    <name evidence="2" type="ORF">C8Q71DRAFT_838833</name>
</gene>
<organism evidence="2 3">
    <name type="scientific">Rhodofomes roseus</name>
    <dbReference type="NCBI Taxonomy" id="34475"/>
    <lineage>
        <taxon>Eukaryota</taxon>
        <taxon>Fungi</taxon>
        <taxon>Dikarya</taxon>
        <taxon>Basidiomycota</taxon>
        <taxon>Agaricomycotina</taxon>
        <taxon>Agaricomycetes</taxon>
        <taxon>Polyporales</taxon>
        <taxon>Rhodofomes</taxon>
    </lineage>
</organism>
<dbReference type="RefSeq" id="XP_047776461.1">
    <property type="nucleotide sequence ID" value="XM_047926491.1"/>
</dbReference>
<name>A0ABQ8K8W8_9APHY</name>
<protein>
    <recommendedName>
        <fullName evidence="1">Protein kinase domain-containing protein</fullName>
    </recommendedName>
</protein>
<dbReference type="EMBL" id="JADCUA010000017">
    <property type="protein sequence ID" value="KAH9833745.1"/>
    <property type="molecule type" value="Genomic_DNA"/>
</dbReference>
<comment type="caution">
    <text evidence="2">The sequence shown here is derived from an EMBL/GenBank/DDBJ whole genome shotgun (WGS) entry which is preliminary data.</text>
</comment>
<reference evidence="2 3" key="1">
    <citation type="journal article" date="2021" name="Environ. Microbiol.">
        <title>Gene family expansions and transcriptome signatures uncover fungal adaptations to wood decay.</title>
        <authorList>
            <person name="Hage H."/>
            <person name="Miyauchi S."/>
            <person name="Viragh M."/>
            <person name="Drula E."/>
            <person name="Min B."/>
            <person name="Chaduli D."/>
            <person name="Navarro D."/>
            <person name="Favel A."/>
            <person name="Norest M."/>
            <person name="Lesage-Meessen L."/>
            <person name="Balint B."/>
            <person name="Merenyi Z."/>
            <person name="de Eugenio L."/>
            <person name="Morin E."/>
            <person name="Martinez A.T."/>
            <person name="Baldrian P."/>
            <person name="Stursova M."/>
            <person name="Martinez M.J."/>
            <person name="Novotny C."/>
            <person name="Magnuson J.K."/>
            <person name="Spatafora J.W."/>
            <person name="Maurice S."/>
            <person name="Pangilinan J."/>
            <person name="Andreopoulos W."/>
            <person name="LaButti K."/>
            <person name="Hundley H."/>
            <person name="Na H."/>
            <person name="Kuo A."/>
            <person name="Barry K."/>
            <person name="Lipzen A."/>
            <person name="Henrissat B."/>
            <person name="Riley R."/>
            <person name="Ahrendt S."/>
            <person name="Nagy L.G."/>
            <person name="Grigoriev I.V."/>
            <person name="Martin F."/>
            <person name="Rosso M.N."/>
        </authorList>
    </citation>
    <scope>NUCLEOTIDE SEQUENCE [LARGE SCALE GENOMIC DNA]</scope>
    <source>
        <strain evidence="2 3">CIRM-BRFM 1785</strain>
    </source>
</reference>
<evidence type="ECO:0000313" key="3">
    <source>
        <dbReference type="Proteomes" id="UP000814176"/>
    </source>
</evidence>
<dbReference type="SUPFAM" id="SSF56112">
    <property type="entry name" value="Protein kinase-like (PK-like)"/>
    <property type="match status" value="1"/>
</dbReference>
<keyword evidence="3" id="KW-1185">Reference proteome</keyword>
<dbReference type="InterPro" id="IPR011009">
    <property type="entry name" value="Kinase-like_dom_sf"/>
</dbReference>
<accession>A0ABQ8K8W8</accession>
<dbReference type="Proteomes" id="UP000814176">
    <property type="component" value="Unassembled WGS sequence"/>
</dbReference>
<dbReference type="GeneID" id="72007223"/>
<feature type="domain" description="Protein kinase" evidence="1">
    <location>
        <begin position="50"/>
        <end position="315"/>
    </location>
</feature>
<dbReference type="InterPro" id="IPR000719">
    <property type="entry name" value="Prot_kinase_dom"/>
</dbReference>
<dbReference type="Gene3D" id="1.10.510.10">
    <property type="entry name" value="Transferase(Phosphotransferase) domain 1"/>
    <property type="match status" value="1"/>
</dbReference>
<evidence type="ECO:0000313" key="2">
    <source>
        <dbReference type="EMBL" id="KAH9833745.1"/>
    </source>
</evidence>
<evidence type="ECO:0000259" key="1">
    <source>
        <dbReference type="SMART" id="SM00220"/>
    </source>
</evidence>
<sequence length="381" mass="43121">MCSQLTEQEETWSLRQFMFRCHGYMLRPRLRPGWMPSWRLAGEYANPFHFEDSKALPKYRSDVVRGAIDAKRISDGKLVHIKCIKSKSAEHQIAKMLLGDDATNTMPVIDVFESEDNHKDAFIVTPFLRSADSPPFESVDDILDCGEQLLENLVALHAKGIAHRSITMRDLALDASPLYPQGFHPVQDDCLPDAVTPTSPLSRRRARVSYYIINFSTAMRMPEPYDRTKPAMLDVGSYAWHGRSATPPELVAVNMGLRTQYNPFLLDVWLLGCAFNRMFAQTYSNVSLLDPLIEQMCQSSPESRPDAAEALGRWRDIRAQVGHVHRRLGEREQFQWPGKSPVLDVRSIALAAMKKHRLSGASGSKGRGLYKHEEGRRALVV</sequence>
<dbReference type="SMART" id="SM00220">
    <property type="entry name" value="S_TKc"/>
    <property type="match status" value="1"/>
</dbReference>